<organism evidence="3 4">
    <name type="scientific">Edaphochlamys debaryana</name>
    <dbReference type="NCBI Taxonomy" id="47281"/>
    <lineage>
        <taxon>Eukaryota</taxon>
        <taxon>Viridiplantae</taxon>
        <taxon>Chlorophyta</taxon>
        <taxon>core chlorophytes</taxon>
        <taxon>Chlorophyceae</taxon>
        <taxon>CS clade</taxon>
        <taxon>Chlamydomonadales</taxon>
        <taxon>Chlamydomonadales incertae sedis</taxon>
        <taxon>Edaphochlamys</taxon>
    </lineage>
</organism>
<dbReference type="EMBL" id="JAEHOE010000009">
    <property type="protein sequence ID" value="KAG2498642.1"/>
    <property type="molecule type" value="Genomic_DNA"/>
</dbReference>
<dbReference type="OrthoDB" id="545544at2759"/>
<feature type="compositionally biased region" description="Pro residues" evidence="1">
    <location>
        <begin position="526"/>
        <end position="536"/>
    </location>
</feature>
<proteinExistence type="predicted"/>
<dbReference type="Pfam" id="PF05548">
    <property type="entry name" value="Peptidase_M11"/>
    <property type="match status" value="1"/>
</dbReference>
<gene>
    <name evidence="3" type="ORF">HYH03_003388</name>
</gene>
<comment type="caution">
    <text evidence="3">The sequence shown here is derived from an EMBL/GenBank/DDBJ whole genome shotgun (WGS) entry which is preliminary data.</text>
</comment>
<reference evidence="3" key="1">
    <citation type="journal article" date="2020" name="bioRxiv">
        <title>Comparative genomics of Chlamydomonas.</title>
        <authorList>
            <person name="Craig R.J."/>
            <person name="Hasan A.R."/>
            <person name="Ness R.W."/>
            <person name="Keightley P.D."/>
        </authorList>
    </citation>
    <scope>NUCLEOTIDE SEQUENCE</scope>
    <source>
        <strain evidence="3">CCAP 11/70</strain>
    </source>
</reference>
<keyword evidence="4" id="KW-1185">Reference proteome</keyword>
<evidence type="ECO:0000313" key="3">
    <source>
        <dbReference type="EMBL" id="KAG2498642.1"/>
    </source>
</evidence>
<dbReference type="Proteomes" id="UP000612055">
    <property type="component" value="Unassembled WGS sequence"/>
</dbReference>
<evidence type="ECO:0000313" key="4">
    <source>
        <dbReference type="Proteomes" id="UP000612055"/>
    </source>
</evidence>
<feature type="region of interest" description="Disordered" evidence="1">
    <location>
        <begin position="512"/>
        <end position="634"/>
    </location>
</feature>
<feature type="compositionally biased region" description="Pro residues" evidence="1">
    <location>
        <begin position="574"/>
        <end position="587"/>
    </location>
</feature>
<evidence type="ECO:0000259" key="2">
    <source>
        <dbReference type="Pfam" id="PF05548"/>
    </source>
</evidence>
<dbReference type="AlphaFoldDB" id="A0A836C4D0"/>
<sequence>MPTFLSPMPAFLSPMPTFLSPMPAFLSPMPAFLSPMPAFLSPMPAFLSPMPTFLSPMPTFLSPMPTFLSPMPTFLSPMPTFLSPMPAFLSPMPTFLSPMPTFLSPMPTFLSPMPTFLSPMPTFLSPMPTFLSPMPTFLSPMPTFLSLIPTFLSPMPAFLSPMPTFLSPMPTFLSPMPTFLSLMPTFLSPMPTFLSLMPTFLSPMPTFLSPMPAFLSPMPTFLSPMPAFLSPMPTFLSPMPTFLSPMPAFLFHHVVLLQPSGWKSQADPMCKDVYGVGEVGIGRRTAAGGPGYALTAVSDDKVTTLSIYMHELLHNLGLWHAADATACPYCDWTCVMGWCCANRCPNAPHLRMLGWADPVAGGSLALGSLPEGRLTTLRLPLQHAVGGSMAVVDTTAGTGKGLQFFLSYRSTEPPYDDVVGTDGRYSHVQLHQRFVGDVPTPGEGMDTMQLARFARAGLTWQDPATRLAVGIAYVGANDAGVVVCRAAALPGGAPNWSSCDTSLSTLSLLGGRMQSGLPATTTTAAPRPPSPTPPRPGAKNSQRAPNLPPFYLEDPSPKQSPALAAKPPKAGRRNPPPPPPPSPPPPLAAAGKPPRKRRNGAARSATAGPDSGAVPSLRLRTSSRRHLRALLPSS</sequence>
<feature type="domain" description="Peptidase M11 gametolysin" evidence="2">
    <location>
        <begin position="295"/>
        <end position="413"/>
    </location>
</feature>
<name>A0A836C4D0_9CHLO</name>
<dbReference type="SUPFAM" id="SSF55486">
    <property type="entry name" value="Metalloproteases ('zincins'), catalytic domain"/>
    <property type="match status" value="1"/>
</dbReference>
<evidence type="ECO:0000256" key="1">
    <source>
        <dbReference type="SAM" id="MobiDB-lite"/>
    </source>
</evidence>
<dbReference type="InterPro" id="IPR008752">
    <property type="entry name" value="Peptidase_M11"/>
</dbReference>
<accession>A0A836C4D0</accession>
<protein>
    <recommendedName>
        <fullName evidence="2">Peptidase M11 gametolysin domain-containing protein</fullName>
    </recommendedName>
</protein>